<evidence type="ECO:0000256" key="4">
    <source>
        <dbReference type="SAM" id="Phobius"/>
    </source>
</evidence>
<dbReference type="InterPro" id="IPR003591">
    <property type="entry name" value="Leu-rich_rpt_typical-subtyp"/>
</dbReference>
<dbReference type="AlphaFoldDB" id="A0A8S4QTL7"/>
<dbReference type="PANTHER" id="PTHR24369">
    <property type="entry name" value="ANTIGEN BSP, PUTATIVE-RELATED"/>
    <property type="match status" value="1"/>
</dbReference>
<dbReference type="SUPFAM" id="SSF52058">
    <property type="entry name" value="L domain-like"/>
    <property type="match status" value="1"/>
</dbReference>
<comment type="caution">
    <text evidence="5">The sequence shown here is derived from an EMBL/GenBank/DDBJ whole genome shotgun (WGS) entry which is preliminary data.</text>
</comment>
<accession>A0A8S4QTL7</accession>
<dbReference type="Pfam" id="PF13855">
    <property type="entry name" value="LRR_8"/>
    <property type="match status" value="3"/>
</dbReference>
<dbReference type="Pfam" id="PF00560">
    <property type="entry name" value="LRR_1"/>
    <property type="match status" value="1"/>
</dbReference>
<keyword evidence="4" id="KW-0472">Membrane</keyword>
<name>A0A8S4QTL7_9NEOP</name>
<sequence>MFGISQLQVLSLCFRFTKLILILWGIWTTINNGAAALCASECICRNVFDIEIGSTVRVECTRGDMRTIPVDYFDYNIDKVIISAPANRPNYLTIGPIFTQPIPFVNLRELHIINSNVPSIGQYSFWGLRNLRLIKLTDNNLTSINTDNFRGLINLVELHLDYNNIEQMPSETFRHLTALKTLNLSHNQISTLVPRLFRMLAKLTVLDLSDNPLADLNPEVFKDIQHLRIFKCRQCLLRRINTQIYHLVPNLDELDLGENLFKYLTSDEFISLKKLKKLQLDGNQLSVIVDNIFGNNRELRSLTVAHNRLALLAPAALTNLTTLFDLDISHNKIDRFHLQTFGPVVYTLKSINFSGNNLPLNEIAIVLQILPEIQSVGLANMSLQELPPNFFTYNEHLISLDLSWNMISTFPYKLLTKTKYLQKLDLSRNRLKTLGEHDLQRLEAIAHVDLSKNHWLCNQCSASTMIIFMETTVLNSTIRRLKCHSPLKLYGVSFGELRLEHLDQCGSPYEAQLSVIAGLMLLCVAVLATVTTALCCSRRRAAHYYTNEEKRREKTREHEHDHPEELLGQTELGSVATIHAPYHLTTKGS</sequence>
<dbReference type="Gene3D" id="3.80.10.10">
    <property type="entry name" value="Ribonuclease Inhibitor"/>
    <property type="match status" value="2"/>
</dbReference>
<evidence type="ECO:0000256" key="3">
    <source>
        <dbReference type="ARBA" id="ARBA00022737"/>
    </source>
</evidence>
<dbReference type="PRINTS" id="PR00019">
    <property type="entry name" value="LEURICHRPT"/>
</dbReference>
<keyword evidence="4" id="KW-1133">Transmembrane helix</keyword>
<gene>
    <name evidence="5" type="primary">jg20508</name>
    <name evidence="5" type="ORF">PAEG_LOCUS6010</name>
</gene>
<dbReference type="Proteomes" id="UP000838756">
    <property type="component" value="Unassembled WGS sequence"/>
</dbReference>
<keyword evidence="1" id="KW-0433">Leucine-rich repeat</keyword>
<dbReference type="PANTHER" id="PTHR24369:SF210">
    <property type="entry name" value="CHAOPTIN-RELATED"/>
    <property type="match status" value="1"/>
</dbReference>
<evidence type="ECO:0000256" key="1">
    <source>
        <dbReference type="ARBA" id="ARBA00022614"/>
    </source>
</evidence>
<feature type="transmembrane region" description="Helical" evidence="4">
    <location>
        <begin position="513"/>
        <end position="536"/>
    </location>
</feature>
<evidence type="ECO:0000313" key="5">
    <source>
        <dbReference type="EMBL" id="CAH2218163.1"/>
    </source>
</evidence>
<proteinExistence type="predicted"/>
<keyword evidence="4" id="KW-0812">Transmembrane</keyword>
<keyword evidence="2" id="KW-0732">Signal</keyword>
<evidence type="ECO:0000256" key="2">
    <source>
        <dbReference type="ARBA" id="ARBA00022729"/>
    </source>
</evidence>
<dbReference type="InterPro" id="IPR032675">
    <property type="entry name" value="LRR_dom_sf"/>
</dbReference>
<reference evidence="5" key="1">
    <citation type="submission" date="2022-03" db="EMBL/GenBank/DDBJ databases">
        <authorList>
            <person name="Lindestad O."/>
        </authorList>
    </citation>
    <scope>NUCLEOTIDE SEQUENCE</scope>
</reference>
<keyword evidence="6" id="KW-1185">Reference proteome</keyword>
<protein>
    <submittedName>
        <fullName evidence="5">Jg20508 protein</fullName>
    </submittedName>
</protein>
<evidence type="ECO:0000313" key="6">
    <source>
        <dbReference type="Proteomes" id="UP000838756"/>
    </source>
</evidence>
<dbReference type="OrthoDB" id="9229163at2759"/>
<dbReference type="FunFam" id="3.80.10.10:FF:001164">
    <property type="entry name" value="GH01279p"/>
    <property type="match status" value="1"/>
</dbReference>
<dbReference type="PROSITE" id="PS51450">
    <property type="entry name" value="LRR"/>
    <property type="match status" value="4"/>
</dbReference>
<dbReference type="SMART" id="SM00369">
    <property type="entry name" value="LRR_TYP"/>
    <property type="match status" value="12"/>
</dbReference>
<organism evidence="5 6">
    <name type="scientific">Pararge aegeria aegeria</name>
    <dbReference type="NCBI Taxonomy" id="348720"/>
    <lineage>
        <taxon>Eukaryota</taxon>
        <taxon>Metazoa</taxon>
        <taxon>Ecdysozoa</taxon>
        <taxon>Arthropoda</taxon>
        <taxon>Hexapoda</taxon>
        <taxon>Insecta</taxon>
        <taxon>Pterygota</taxon>
        <taxon>Neoptera</taxon>
        <taxon>Endopterygota</taxon>
        <taxon>Lepidoptera</taxon>
        <taxon>Glossata</taxon>
        <taxon>Ditrysia</taxon>
        <taxon>Papilionoidea</taxon>
        <taxon>Nymphalidae</taxon>
        <taxon>Satyrinae</taxon>
        <taxon>Satyrini</taxon>
        <taxon>Parargina</taxon>
        <taxon>Pararge</taxon>
    </lineage>
</organism>
<dbReference type="GO" id="GO:0005886">
    <property type="term" value="C:plasma membrane"/>
    <property type="evidence" value="ECO:0007669"/>
    <property type="project" value="TreeGrafter"/>
</dbReference>
<dbReference type="EMBL" id="CAKXAJ010019136">
    <property type="protein sequence ID" value="CAH2218163.1"/>
    <property type="molecule type" value="Genomic_DNA"/>
</dbReference>
<keyword evidence="3" id="KW-0677">Repeat</keyword>
<dbReference type="InterPro" id="IPR001611">
    <property type="entry name" value="Leu-rich_rpt"/>
</dbReference>
<dbReference type="InterPro" id="IPR050541">
    <property type="entry name" value="LRR_TM_domain-containing"/>
</dbReference>